<dbReference type="Gene3D" id="1.10.10.10">
    <property type="entry name" value="Winged helix-like DNA-binding domain superfamily/Winged helix DNA-binding domain"/>
    <property type="match status" value="1"/>
</dbReference>
<evidence type="ECO:0000256" key="1">
    <source>
        <dbReference type="ARBA" id="ARBA00023015"/>
    </source>
</evidence>
<dbReference type="InterPro" id="IPR000835">
    <property type="entry name" value="HTH_MarR-typ"/>
</dbReference>
<keyword evidence="6" id="KW-1185">Reference proteome</keyword>
<reference evidence="5 6" key="1">
    <citation type="journal article" date="2015" name="Genome Announc.">
        <title>Expanding the biotechnology potential of lactobacilli through comparative genomics of 213 strains and associated genera.</title>
        <authorList>
            <person name="Sun Z."/>
            <person name="Harris H.M."/>
            <person name="McCann A."/>
            <person name="Guo C."/>
            <person name="Argimon S."/>
            <person name="Zhang W."/>
            <person name="Yang X."/>
            <person name="Jeffery I.B."/>
            <person name="Cooney J.C."/>
            <person name="Kagawa T.F."/>
            <person name="Liu W."/>
            <person name="Song Y."/>
            <person name="Salvetti E."/>
            <person name="Wrobel A."/>
            <person name="Rasinkangas P."/>
            <person name="Parkhill J."/>
            <person name="Rea M.C."/>
            <person name="O'Sullivan O."/>
            <person name="Ritari J."/>
            <person name="Douillard F.P."/>
            <person name="Paul Ross R."/>
            <person name="Yang R."/>
            <person name="Briner A.E."/>
            <person name="Felis G.E."/>
            <person name="de Vos W.M."/>
            <person name="Barrangou R."/>
            <person name="Klaenhammer T.R."/>
            <person name="Caufield P.W."/>
            <person name="Cui Y."/>
            <person name="Zhang H."/>
            <person name="O'Toole P.W."/>
        </authorList>
    </citation>
    <scope>NUCLEOTIDE SEQUENCE [LARGE SCALE GENOMIC DNA]</scope>
    <source>
        <strain evidence="5 6">DSM 23037</strain>
    </source>
</reference>
<dbReference type="PATRIC" id="fig|1423744.4.peg.1123"/>
<dbReference type="PRINTS" id="PR00598">
    <property type="entry name" value="HTHMARR"/>
</dbReference>
<evidence type="ECO:0000256" key="3">
    <source>
        <dbReference type="ARBA" id="ARBA00023163"/>
    </source>
</evidence>
<dbReference type="SMART" id="SM00347">
    <property type="entry name" value="HTH_MARR"/>
    <property type="match status" value="1"/>
</dbReference>
<feature type="domain" description="HTH marR-type" evidence="4">
    <location>
        <begin position="1"/>
        <end position="131"/>
    </location>
</feature>
<dbReference type="PANTHER" id="PTHR42756">
    <property type="entry name" value="TRANSCRIPTIONAL REGULATOR, MARR"/>
    <property type="match status" value="1"/>
</dbReference>
<keyword evidence="1" id="KW-0805">Transcription regulation</keyword>
<evidence type="ECO:0000259" key="4">
    <source>
        <dbReference type="PROSITE" id="PS50995"/>
    </source>
</evidence>
<dbReference type="AlphaFoldDB" id="A0A0R2DMQ2"/>
<gene>
    <name evidence="5" type="ORF">FC86_GL001095</name>
</gene>
<organism evidence="5 6">
    <name type="scientific">Holzapfeliella floricola DSM 23037 = JCM 16512</name>
    <dbReference type="NCBI Taxonomy" id="1423744"/>
    <lineage>
        <taxon>Bacteria</taxon>
        <taxon>Bacillati</taxon>
        <taxon>Bacillota</taxon>
        <taxon>Bacilli</taxon>
        <taxon>Lactobacillales</taxon>
        <taxon>Lactobacillaceae</taxon>
        <taxon>Holzapfeliella</taxon>
    </lineage>
</organism>
<sequence>MSRLLKIASNNLTRSFNNFAVQYDLTSTQMSILDFISLSNGPALQKEIEHEFVIKRSTATNLLKLMEKKELIYRVENPEDSRQKFIYLTSKSKELINSIKNYMKLEQDQLYDTFTKEEIETFESILNYYINK</sequence>
<dbReference type="InterPro" id="IPR036388">
    <property type="entry name" value="WH-like_DNA-bd_sf"/>
</dbReference>
<keyword evidence="3" id="KW-0804">Transcription</keyword>
<dbReference type="PROSITE" id="PS50995">
    <property type="entry name" value="HTH_MARR_2"/>
    <property type="match status" value="1"/>
</dbReference>
<dbReference type="STRING" id="1423744.FC86_GL001095"/>
<dbReference type="InterPro" id="IPR036390">
    <property type="entry name" value="WH_DNA-bd_sf"/>
</dbReference>
<evidence type="ECO:0000313" key="5">
    <source>
        <dbReference type="EMBL" id="KRN04739.1"/>
    </source>
</evidence>
<keyword evidence="2" id="KW-0238">DNA-binding</keyword>
<dbReference type="SUPFAM" id="SSF46785">
    <property type="entry name" value="Winged helix' DNA-binding domain"/>
    <property type="match status" value="1"/>
</dbReference>
<dbReference type="Proteomes" id="UP000051378">
    <property type="component" value="Unassembled WGS sequence"/>
</dbReference>
<accession>A0A0R2DMQ2</accession>
<proteinExistence type="predicted"/>
<protein>
    <recommendedName>
        <fullName evidence="4">HTH marR-type domain-containing protein</fullName>
    </recommendedName>
</protein>
<evidence type="ECO:0000256" key="2">
    <source>
        <dbReference type="ARBA" id="ARBA00023125"/>
    </source>
</evidence>
<dbReference type="PANTHER" id="PTHR42756:SF1">
    <property type="entry name" value="TRANSCRIPTIONAL REPRESSOR OF EMRAB OPERON"/>
    <property type="match status" value="1"/>
</dbReference>
<dbReference type="EMBL" id="AYZL01000006">
    <property type="protein sequence ID" value="KRN04739.1"/>
    <property type="molecule type" value="Genomic_DNA"/>
</dbReference>
<dbReference type="GO" id="GO:0003700">
    <property type="term" value="F:DNA-binding transcription factor activity"/>
    <property type="evidence" value="ECO:0007669"/>
    <property type="project" value="InterPro"/>
</dbReference>
<dbReference type="Pfam" id="PF12802">
    <property type="entry name" value="MarR_2"/>
    <property type="match status" value="1"/>
</dbReference>
<comment type="caution">
    <text evidence="5">The sequence shown here is derived from an EMBL/GenBank/DDBJ whole genome shotgun (WGS) entry which is preliminary data.</text>
</comment>
<name>A0A0R2DMQ2_9LACO</name>
<dbReference type="GO" id="GO:0003677">
    <property type="term" value="F:DNA binding"/>
    <property type="evidence" value="ECO:0007669"/>
    <property type="project" value="UniProtKB-KW"/>
</dbReference>
<evidence type="ECO:0000313" key="6">
    <source>
        <dbReference type="Proteomes" id="UP000051378"/>
    </source>
</evidence>